<dbReference type="PANTHER" id="PTHR19303">
    <property type="entry name" value="TRANSPOSON"/>
    <property type="match status" value="1"/>
</dbReference>
<feature type="domain" description="HTH CENPB-type" evidence="2">
    <location>
        <begin position="1"/>
        <end position="51"/>
    </location>
</feature>
<organism evidence="3 4">
    <name type="scientific">Amanita muscaria (strain Koide BX008)</name>
    <dbReference type="NCBI Taxonomy" id="946122"/>
    <lineage>
        <taxon>Eukaryota</taxon>
        <taxon>Fungi</taxon>
        <taxon>Dikarya</taxon>
        <taxon>Basidiomycota</taxon>
        <taxon>Agaricomycotina</taxon>
        <taxon>Agaricomycetes</taxon>
        <taxon>Agaricomycetidae</taxon>
        <taxon>Agaricales</taxon>
        <taxon>Pluteineae</taxon>
        <taxon>Amanitaceae</taxon>
        <taxon>Amanita</taxon>
    </lineage>
</organism>
<gene>
    <name evidence="3" type="ORF">M378DRAFT_74681</name>
</gene>
<dbReference type="SUPFAM" id="SSF46689">
    <property type="entry name" value="Homeodomain-like"/>
    <property type="match status" value="1"/>
</dbReference>
<dbReference type="GO" id="GO:0003677">
    <property type="term" value="F:DNA binding"/>
    <property type="evidence" value="ECO:0007669"/>
    <property type="project" value="UniProtKB-KW"/>
</dbReference>
<sequence length="471" mass="53451">MHDNIQLTGEVLRQKWKQFAVMVGIPDDEQLKLSEGWLRSFKERHGLKERKRHGEAGSASQLTVEEERQRVQKIISDGGYRPRDVFNMDETGLFYALPPDRGLANKKHSGVKGKKVRLTYALTMNANGSERLEPLIIGKACKPRAFKNKTGDDLGFYYRNNAKAWMTTGLYQEWLRDWDRKLVDRKILLLQDNFSGHKVPDGLENIRVENFRANLTAHIQPADQGIIRCFKAHYRARYINCSINRYDRGITPAEIYDINQLSAMRIAAAAWRNVDATTIQHCWRKSDILPDNFLRSQSSPGQPSILISALVNNHTAESYTHAVQTVDDPVTVVEQAVVIALDGLTERGPLHRSNRMDIESLLNPAEESVIIDGTTDQEIYQAVMDALEAEQNAIINGGVDDVDDDGPDEDLPTHREVLDAAAVIGRYLDHENDIFARKLEGLLFSLKRNLRLQSAALVPTRITDYFHRDRA</sequence>
<dbReference type="GO" id="GO:0005634">
    <property type="term" value="C:nucleus"/>
    <property type="evidence" value="ECO:0007669"/>
    <property type="project" value="TreeGrafter"/>
</dbReference>
<name>A0A0C2XBI1_AMAMK</name>
<evidence type="ECO:0000313" key="3">
    <source>
        <dbReference type="EMBL" id="KIL66716.1"/>
    </source>
</evidence>
<dbReference type="InterPro" id="IPR004875">
    <property type="entry name" value="DDE_SF_endonuclease_dom"/>
</dbReference>
<dbReference type="STRING" id="946122.A0A0C2XBI1"/>
<keyword evidence="4" id="KW-1185">Reference proteome</keyword>
<dbReference type="Proteomes" id="UP000054549">
    <property type="component" value="Unassembled WGS sequence"/>
</dbReference>
<dbReference type="Gene3D" id="1.10.10.60">
    <property type="entry name" value="Homeodomain-like"/>
    <property type="match status" value="1"/>
</dbReference>
<dbReference type="InterPro" id="IPR050863">
    <property type="entry name" value="CenT-Element_Derived"/>
</dbReference>
<evidence type="ECO:0000259" key="2">
    <source>
        <dbReference type="PROSITE" id="PS51253"/>
    </source>
</evidence>
<dbReference type="InterPro" id="IPR006600">
    <property type="entry name" value="HTH_CenpB_DNA-bd_dom"/>
</dbReference>
<keyword evidence="1" id="KW-0238">DNA-binding</keyword>
<dbReference type="Pfam" id="PF03221">
    <property type="entry name" value="HTH_Tnp_Tc5"/>
    <property type="match status" value="1"/>
</dbReference>
<dbReference type="Pfam" id="PF03184">
    <property type="entry name" value="DDE_1"/>
    <property type="match status" value="1"/>
</dbReference>
<dbReference type="InParanoid" id="A0A0C2XBI1"/>
<dbReference type="FunCoup" id="A0A0C2XBI1">
    <property type="interactions" value="191"/>
</dbReference>
<dbReference type="PANTHER" id="PTHR19303:SF73">
    <property type="entry name" value="PROTEIN PDC2"/>
    <property type="match status" value="1"/>
</dbReference>
<reference evidence="3 4" key="1">
    <citation type="submission" date="2014-04" db="EMBL/GenBank/DDBJ databases">
        <title>Evolutionary Origins and Diversification of the Mycorrhizal Mutualists.</title>
        <authorList>
            <consortium name="DOE Joint Genome Institute"/>
            <consortium name="Mycorrhizal Genomics Consortium"/>
            <person name="Kohler A."/>
            <person name="Kuo A."/>
            <person name="Nagy L.G."/>
            <person name="Floudas D."/>
            <person name="Copeland A."/>
            <person name="Barry K.W."/>
            <person name="Cichocki N."/>
            <person name="Veneault-Fourrey C."/>
            <person name="LaButti K."/>
            <person name="Lindquist E.A."/>
            <person name="Lipzen A."/>
            <person name="Lundell T."/>
            <person name="Morin E."/>
            <person name="Murat C."/>
            <person name="Riley R."/>
            <person name="Ohm R."/>
            <person name="Sun H."/>
            <person name="Tunlid A."/>
            <person name="Henrissat B."/>
            <person name="Grigoriev I.V."/>
            <person name="Hibbett D.S."/>
            <person name="Martin F."/>
        </authorList>
    </citation>
    <scope>NUCLEOTIDE SEQUENCE [LARGE SCALE GENOMIC DNA]</scope>
    <source>
        <strain evidence="3 4">Koide BX008</strain>
    </source>
</reference>
<accession>A0A0C2XBI1</accession>
<evidence type="ECO:0000313" key="4">
    <source>
        <dbReference type="Proteomes" id="UP000054549"/>
    </source>
</evidence>
<protein>
    <recommendedName>
        <fullName evidence="2">HTH CENPB-type domain-containing protein</fullName>
    </recommendedName>
</protein>
<dbReference type="InterPro" id="IPR009057">
    <property type="entry name" value="Homeodomain-like_sf"/>
</dbReference>
<evidence type="ECO:0000256" key="1">
    <source>
        <dbReference type="ARBA" id="ARBA00023125"/>
    </source>
</evidence>
<dbReference type="OrthoDB" id="162969at2759"/>
<proteinExistence type="predicted"/>
<dbReference type="PROSITE" id="PS51253">
    <property type="entry name" value="HTH_CENPB"/>
    <property type="match status" value="1"/>
</dbReference>
<dbReference type="HOGENOM" id="CLU_018294_0_0_1"/>
<dbReference type="AlphaFoldDB" id="A0A0C2XBI1"/>
<dbReference type="EMBL" id="KN818234">
    <property type="protein sequence ID" value="KIL66716.1"/>
    <property type="molecule type" value="Genomic_DNA"/>
</dbReference>